<dbReference type="Proteomes" id="UP000184932">
    <property type="component" value="Unassembled WGS sequence"/>
</dbReference>
<dbReference type="Gene3D" id="3.30.750.24">
    <property type="entry name" value="STAS domain"/>
    <property type="match status" value="1"/>
</dbReference>
<organism evidence="4 5">
    <name type="scientific">Vannielia litorea</name>
    <dbReference type="NCBI Taxonomy" id="1217970"/>
    <lineage>
        <taxon>Bacteria</taxon>
        <taxon>Pseudomonadati</taxon>
        <taxon>Pseudomonadota</taxon>
        <taxon>Alphaproteobacteria</taxon>
        <taxon>Rhodobacterales</taxon>
        <taxon>Paracoccaceae</taxon>
        <taxon>Vannielia</taxon>
    </lineage>
</organism>
<dbReference type="NCBIfam" id="TIGR00377">
    <property type="entry name" value="ant_ant_sig"/>
    <property type="match status" value="1"/>
</dbReference>
<dbReference type="Pfam" id="PF01740">
    <property type="entry name" value="STAS"/>
    <property type="match status" value="1"/>
</dbReference>
<evidence type="ECO:0000313" key="4">
    <source>
        <dbReference type="EMBL" id="SIO17012.1"/>
    </source>
</evidence>
<dbReference type="GO" id="GO:0043856">
    <property type="term" value="F:anti-sigma factor antagonist activity"/>
    <property type="evidence" value="ECO:0007669"/>
    <property type="project" value="InterPro"/>
</dbReference>
<dbReference type="AlphaFoldDB" id="A0A1N6HB46"/>
<dbReference type="SUPFAM" id="SSF52091">
    <property type="entry name" value="SpoIIaa-like"/>
    <property type="match status" value="1"/>
</dbReference>
<sequence length="114" mass="11734">MNVEAVNKGAILLVTVHESRIDAAVAVSFKEAMRTLTAGHPGRIVLDMSRVGFLDSSGLGAVVGAMKQVEPGAQLELAGLTRTVAKVFALTRMDSVFTIHATAADALAAGETAA</sequence>
<keyword evidence="5" id="KW-1185">Reference proteome</keyword>
<comment type="similarity">
    <text evidence="1 2">Belongs to the anti-sigma-factor antagonist family.</text>
</comment>
<gene>
    <name evidence="4" type="ORF">SAMN05444002_3231</name>
</gene>
<dbReference type="RefSeq" id="WP_074257155.1">
    <property type="nucleotide sequence ID" value="NZ_FSRL01000001.1"/>
</dbReference>
<evidence type="ECO:0000256" key="2">
    <source>
        <dbReference type="RuleBase" id="RU003749"/>
    </source>
</evidence>
<dbReference type="PROSITE" id="PS50801">
    <property type="entry name" value="STAS"/>
    <property type="match status" value="1"/>
</dbReference>
<dbReference type="PANTHER" id="PTHR33495">
    <property type="entry name" value="ANTI-SIGMA FACTOR ANTAGONIST TM_1081-RELATED-RELATED"/>
    <property type="match status" value="1"/>
</dbReference>
<reference evidence="5" key="1">
    <citation type="submission" date="2016-11" db="EMBL/GenBank/DDBJ databases">
        <authorList>
            <person name="Varghese N."/>
            <person name="Submissions S."/>
        </authorList>
    </citation>
    <scope>NUCLEOTIDE SEQUENCE [LARGE SCALE GENOMIC DNA]</scope>
    <source>
        <strain evidence="5">DSM 29440</strain>
    </source>
</reference>
<dbReference type="OrthoDB" id="9796076at2"/>
<dbReference type="InterPro" id="IPR003658">
    <property type="entry name" value="Anti-sigma_ant"/>
</dbReference>
<evidence type="ECO:0000313" key="5">
    <source>
        <dbReference type="Proteomes" id="UP000184932"/>
    </source>
</evidence>
<protein>
    <recommendedName>
        <fullName evidence="2">Anti-sigma factor antagonist</fullName>
    </recommendedName>
</protein>
<dbReference type="EMBL" id="FSRL01000001">
    <property type="protein sequence ID" value="SIO17012.1"/>
    <property type="molecule type" value="Genomic_DNA"/>
</dbReference>
<dbReference type="InterPro" id="IPR036513">
    <property type="entry name" value="STAS_dom_sf"/>
</dbReference>
<dbReference type="CDD" id="cd07043">
    <property type="entry name" value="STAS_anti-anti-sigma_factors"/>
    <property type="match status" value="1"/>
</dbReference>
<dbReference type="InterPro" id="IPR002645">
    <property type="entry name" value="STAS_dom"/>
</dbReference>
<evidence type="ECO:0000256" key="1">
    <source>
        <dbReference type="ARBA" id="ARBA00009013"/>
    </source>
</evidence>
<proteinExistence type="inferred from homology"/>
<feature type="domain" description="STAS" evidence="3">
    <location>
        <begin position="21"/>
        <end position="110"/>
    </location>
</feature>
<evidence type="ECO:0000259" key="3">
    <source>
        <dbReference type="PROSITE" id="PS50801"/>
    </source>
</evidence>
<dbReference type="PANTHER" id="PTHR33495:SF2">
    <property type="entry name" value="ANTI-SIGMA FACTOR ANTAGONIST TM_1081-RELATED"/>
    <property type="match status" value="1"/>
</dbReference>
<dbReference type="STRING" id="1217970.SAMN05444002_3231"/>
<name>A0A1N6HB46_9RHOB</name>
<accession>A0A1N6HB46</accession>